<feature type="binding site" evidence="7">
    <location>
        <position position="131"/>
    </location>
    <ligand>
        <name>Zn(2+)</name>
        <dbReference type="ChEBI" id="CHEBI:29105"/>
        <label>1</label>
    </ligand>
</feature>
<dbReference type="InterPro" id="IPR001279">
    <property type="entry name" value="Metallo-B-lactamas"/>
</dbReference>
<comment type="cofactor">
    <cofactor evidence="7">
        <name>Zn(2+)</name>
        <dbReference type="ChEBI" id="CHEBI:29105"/>
    </cofactor>
    <text evidence="7">Binds 2 Zn(2+) ions per subunit.</text>
</comment>
<comment type="similarity">
    <text evidence="3 7">Belongs to the metallo-beta-lactamase superfamily. Glyoxalase II family.</text>
</comment>
<dbReference type="PANTHER" id="PTHR43705:SF1">
    <property type="entry name" value="HYDROXYACYLGLUTATHIONE HYDROLASE GLOB"/>
    <property type="match status" value="1"/>
</dbReference>
<feature type="binding site" evidence="7">
    <location>
        <position position="59"/>
    </location>
    <ligand>
        <name>Zn(2+)</name>
        <dbReference type="ChEBI" id="CHEBI:29105"/>
        <label>2</label>
    </ligand>
</feature>
<reference evidence="9" key="1">
    <citation type="submission" date="2021-02" db="EMBL/GenBank/DDBJ databases">
        <title>Skermanella TT6 skin isolate.</title>
        <authorList>
            <person name="Lee K."/>
            <person name="Ganzorig M."/>
        </authorList>
    </citation>
    <scope>NUCLEOTIDE SEQUENCE</scope>
    <source>
        <strain evidence="9">TT6</strain>
    </source>
</reference>
<dbReference type="SMART" id="SM00849">
    <property type="entry name" value="Lactamase_B"/>
    <property type="match status" value="1"/>
</dbReference>
<dbReference type="Pfam" id="PF00753">
    <property type="entry name" value="Lactamase_B"/>
    <property type="match status" value="1"/>
</dbReference>
<sequence length="253" mass="27429">MDIQIIPALSDNYVYLFKDPQSDAVGIVDPGEPGPVLAALDRTGWRPTHIFNTHHHADHIGGNGVLKQRFGCTIIGPAADRGRIPELDVVVADEDTYHFGSHEVRVFETPGHTSGHVAFWFPDASALFSGDTLFALGCGRLFEGTPAQMWNSLLKLRGLPADTRVYCGHEYTLSNARFAVSIDPDNPALKERAADIAVLRDAGKPTIPTTLGVERATNPFLRADDSGLASELGLAGADPAEVFAEIRRRKDSF</sequence>
<keyword evidence="4 7" id="KW-0479">Metal-binding</keyword>
<feature type="binding site" evidence="7">
    <location>
        <position position="58"/>
    </location>
    <ligand>
        <name>Zn(2+)</name>
        <dbReference type="ChEBI" id="CHEBI:29105"/>
        <label>2</label>
    </ligand>
</feature>
<dbReference type="NCBIfam" id="TIGR03413">
    <property type="entry name" value="GSH_gloB"/>
    <property type="match status" value="1"/>
</dbReference>
<comment type="subunit">
    <text evidence="7">Monomer.</text>
</comment>
<dbReference type="EC" id="3.1.2.6" evidence="7"/>
<dbReference type="Gene3D" id="3.60.15.10">
    <property type="entry name" value="Ribonuclease Z/Hydroxyacylglutathione hydrolase-like"/>
    <property type="match status" value="1"/>
</dbReference>
<evidence type="ECO:0000313" key="10">
    <source>
        <dbReference type="Proteomes" id="UP000595197"/>
    </source>
</evidence>
<evidence type="ECO:0000256" key="5">
    <source>
        <dbReference type="ARBA" id="ARBA00022801"/>
    </source>
</evidence>
<feature type="domain" description="Metallo-beta-lactamase" evidence="8">
    <location>
        <begin position="11"/>
        <end position="169"/>
    </location>
</feature>
<dbReference type="InterPro" id="IPR050110">
    <property type="entry name" value="Glyoxalase_II_hydrolase"/>
</dbReference>
<evidence type="ECO:0000259" key="8">
    <source>
        <dbReference type="SMART" id="SM00849"/>
    </source>
</evidence>
<feature type="binding site" evidence="7">
    <location>
        <position position="56"/>
    </location>
    <ligand>
        <name>Zn(2+)</name>
        <dbReference type="ChEBI" id="CHEBI:29105"/>
        <label>1</label>
    </ligand>
</feature>
<dbReference type="PANTHER" id="PTHR43705">
    <property type="entry name" value="HYDROXYACYLGLUTATHIONE HYDROLASE"/>
    <property type="match status" value="1"/>
</dbReference>
<evidence type="ECO:0000256" key="3">
    <source>
        <dbReference type="ARBA" id="ARBA00006759"/>
    </source>
</evidence>
<comment type="pathway">
    <text evidence="2 7">Secondary metabolite metabolism; methylglyoxal degradation; (R)-lactate from methylglyoxal: step 2/2.</text>
</comment>
<evidence type="ECO:0000256" key="1">
    <source>
        <dbReference type="ARBA" id="ARBA00001623"/>
    </source>
</evidence>
<dbReference type="CDD" id="cd07723">
    <property type="entry name" value="hydroxyacylglutathione_hydrolase_MBL-fold"/>
    <property type="match status" value="1"/>
</dbReference>
<feature type="binding site" evidence="7">
    <location>
        <position position="169"/>
    </location>
    <ligand>
        <name>Zn(2+)</name>
        <dbReference type="ChEBI" id="CHEBI:29105"/>
        <label>2</label>
    </ligand>
</feature>
<dbReference type="InterPro" id="IPR035680">
    <property type="entry name" value="Clx_II_MBL"/>
</dbReference>
<keyword evidence="10" id="KW-1185">Reference proteome</keyword>
<dbReference type="InterPro" id="IPR017782">
    <property type="entry name" value="Hydroxyacylglutathione_Hdrlase"/>
</dbReference>
<accession>A0ABX7AYZ1</accession>
<evidence type="ECO:0000256" key="2">
    <source>
        <dbReference type="ARBA" id="ARBA00004963"/>
    </source>
</evidence>
<dbReference type="SUPFAM" id="SSF56281">
    <property type="entry name" value="Metallo-hydrolase/oxidoreductase"/>
    <property type="match status" value="1"/>
</dbReference>
<feature type="binding site" evidence="7">
    <location>
        <position position="112"/>
    </location>
    <ligand>
        <name>Zn(2+)</name>
        <dbReference type="ChEBI" id="CHEBI:29105"/>
        <label>1</label>
    </ligand>
</feature>
<keyword evidence="5 7" id="KW-0378">Hydrolase</keyword>
<dbReference type="GO" id="GO:0004416">
    <property type="term" value="F:hydroxyacylglutathione hydrolase activity"/>
    <property type="evidence" value="ECO:0007669"/>
    <property type="project" value="UniProtKB-EC"/>
</dbReference>
<protein>
    <recommendedName>
        <fullName evidence="7">Hydroxyacylglutathione hydrolase</fullName>
        <ecNumber evidence="7">3.1.2.6</ecNumber>
    </recommendedName>
    <alternativeName>
        <fullName evidence="7">Glyoxalase II</fullName>
        <shortName evidence="7">Glx II</shortName>
    </alternativeName>
</protein>
<dbReference type="PIRSF" id="PIRSF005457">
    <property type="entry name" value="Glx"/>
    <property type="match status" value="1"/>
</dbReference>
<keyword evidence="6 7" id="KW-0862">Zinc</keyword>
<organism evidence="9 10">
    <name type="scientific">Skermanella cutis</name>
    <dbReference type="NCBI Taxonomy" id="2775420"/>
    <lineage>
        <taxon>Bacteria</taxon>
        <taxon>Pseudomonadati</taxon>
        <taxon>Pseudomonadota</taxon>
        <taxon>Alphaproteobacteria</taxon>
        <taxon>Rhodospirillales</taxon>
        <taxon>Azospirillaceae</taxon>
        <taxon>Skermanella</taxon>
    </lineage>
</organism>
<dbReference type="Pfam" id="PF16123">
    <property type="entry name" value="HAGH_C"/>
    <property type="match status" value="1"/>
</dbReference>
<dbReference type="HAMAP" id="MF_01374">
    <property type="entry name" value="Glyoxalase_2"/>
    <property type="match status" value="1"/>
</dbReference>
<feature type="binding site" evidence="7">
    <location>
        <position position="54"/>
    </location>
    <ligand>
        <name>Zn(2+)</name>
        <dbReference type="ChEBI" id="CHEBI:29105"/>
        <label>1</label>
    </ligand>
</feature>
<dbReference type="Proteomes" id="UP000595197">
    <property type="component" value="Chromosome"/>
</dbReference>
<dbReference type="InterPro" id="IPR036866">
    <property type="entry name" value="RibonucZ/Hydroxyglut_hydro"/>
</dbReference>
<comment type="function">
    <text evidence="7">Thiolesterase that catalyzes the hydrolysis of S-D-lactoyl-glutathione to form glutathione and D-lactic acid.</text>
</comment>
<evidence type="ECO:0000256" key="7">
    <source>
        <dbReference type="HAMAP-Rule" id="MF_01374"/>
    </source>
</evidence>
<evidence type="ECO:0000256" key="4">
    <source>
        <dbReference type="ARBA" id="ARBA00022723"/>
    </source>
</evidence>
<proteinExistence type="inferred from homology"/>
<gene>
    <name evidence="7 9" type="primary">gloB</name>
    <name evidence="9" type="ORF">IGS68_14270</name>
</gene>
<comment type="catalytic activity">
    <reaction evidence="1 7">
        <text>an S-(2-hydroxyacyl)glutathione + H2O = a 2-hydroxy carboxylate + glutathione + H(+)</text>
        <dbReference type="Rhea" id="RHEA:21864"/>
        <dbReference type="ChEBI" id="CHEBI:15377"/>
        <dbReference type="ChEBI" id="CHEBI:15378"/>
        <dbReference type="ChEBI" id="CHEBI:57925"/>
        <dbReference type="ChEBI" id="CHEBI:58896"/>
        <dbReference type="ChEBI" id="CHEBI:71261"/>
        <dbReference type="EC" id="3.1.2.6"/>
    </reaction>
</comment>
<dbReference type="RefSeq" id="WP_201069965.1">
    <property type="nucleotide sequence ID" value="NZ_CP067420.1"/>
</dbReference>
<dbReference type="InterPro" id="IPR032282">
    <property type="entry name" value="HAGH_C"/>
</dbReference>
<name>A0ABX7AYZ1_9PROT</name>
<evidence type="ECO:0000313" key="9">
    <source>
        <dbReference type="EMBL" id="QQP87290.1"/>
    </source>
</evidence>
<dbReference type="EMBL" id="CP067420">
    <property type="protein sequence ID" value="QQP87290.1"/>
    <property type="molecule type" value="Genomic_DNA"/>
</dbReference>
<feature type="binding site" evidence="7">
    <location>
        <position position="131"/>
    </location>
    <ligand>
        <name>Zn(2+)</name>
        <dbReference type="ChEBI" id="CHEBI:29105"/>
        <label>2</label>
    </ligand>
</feature>
<evidence type="ECO:0000256" key="6">
    <source>
        <dbReference type="ARBA" id="ARBA00022833"/>
    </source>
</evidence>